<evidence type="ECO:0000256" key="2">
    <source>
        <dbReference type="ARBA" id="ARBA00022603"/>
    </source>
</evidence>
<dbReference type="GO" id="GO:0043770">
    <property type="term" value="F:demethylmenaquinone methyltransferase activity"/>
    <property type="evidence" value="ECO:0007669"/>
    <property type="project" value="UniProtKB-UniRule"/>
</dbReference>
<dbReference type="AlphaFoldDB" id="A0A932GRP1"/>
<dbReference type="InterPro" id="IPR023576">
    <property type="entry name" value="UbiE/COQ5_MeTrFase_CS"/>
</dbReference>
<comment type="pathway">
    <text evidence="5">Quinol/quinone metabolism; menaquinone biosynthesis; menaquinol from 1,4-dihydroxy-2-naphthoate: step 2/2.</text>
</comment>
<comment type="similarity">
    <text evidence="5">Belongs to the class I-like SAM-binding methyltransferase superfamily. MenG/UbiE family.</text>
</comment>
<gene>
    <name evidence="6" type="primary">ubiE</name>
    <name evidence="5" type="synonym">menG</name>
    <name evidence="6" type="ORF">HYY65_12335</name>
</gene>
<dbReference type="EC" id="2.1.1.163" evidence="5"/>
<dbReference type="Gene3D" id="3.40.50.150">
    <property type="entry name" value="Vaccinia Virus protein VP39"/>
    <property type="match status" value="1"/>
</dbReference>
<evidence type="ECO:0000256" key="4">
    <source>
        <dbReference type="ARBA" id="ARBA00022691"/>
    </source>
</evidence>
<dbReference type="NCBIfam" id="TIGR01934">
    <property type="entry name" value="MenG_MenH_UbiE"/>
    <property type="match status" value="1"/>
</dbReference>
<evidence type="ECO:0000256" key="3">
    <source>
        <dbReference type="ARBA" id="ARBA00022679"/>
    </source>
</evidence>
<dbReference type="HAMAP" id="MF_01813">
    <property type="entry name" value="MenG_UbiE_methyltr"/>
    <property type="match status" value="1"/>
</dbReference>
<protein>
    <recommendedName>
        <fullName evidence="5">Demethylmenaquinone methyltransferase</fullName>
        <ecNumber evidence="5">2.1.1.163</ecNumber>
    </recommendedName>
</protein>
<dbReference type="CDD" id="cd02440">
    <property type="entry name" value="AdoMet_MTases"/>
    <property type="match status" value="1"/>
</dbReference>
<accession>A0A932GRP1</accession>
<dbReference type="SUPFAM" id="SSF53335">
    <property type="entry name" value="S-adenosyl-L-methionine-dependent methyltransferases"/>
    <property type="match status" value="1"/>
</dbReference>
<comment type="catalytic activity">
    <reaction evidence="5">
        <text>a 2-demethylmenaquinol + S-adenosyl-L-methionine = a menaquinol + S-adenosyl-L-homocysteine + H(+)</text>
        <dbReference type="Rhea" id="RHEA:42640"/>
        <dbReference type="Rhea" id="RHEA-COMP:9539"/>
        <dbReference type="Rhea" id="RHEA-COMP:9563"/>
        <dbReference type="ChEBI" id="CHEBI:15378"/>
        <dbReference type="ChEBI" id="CHEBI:18151"/>
        <dbReference type="ChEBI" id="CHEBI:55437"/>
        <dbReference type="ChEBI" id="CHEBI:57856"/>
        <dbReference type="ChEBI" id="CHEBI:59789"/>
        <dbReference type="EC" id="2.1.1.163"/>
    </reaction>
</comment>
<comment type="function">
    <text evidence="5">Methyltransferase required for the conversion of demethylmenaquinol (DMKH2) to menaquinol (MKH2).</text>
</comment>
<comment type="caution">
    <text evidence="5">Lacks conserved residue(s) required for the propagation of feature annotation.</text>
</comment>
<evidence type="ECO:0000313" key="7">
    <source>
        <dbReference type="Proteomes" id="UP000741360"/>
    </source>
</evidence>
<evidence type="ECO:0000256" key="5">
    <source>
        <dbReference type="HAMAP-Rule" id="MF_01813"/>
    </source>
</evidence>
<keyword evidence="1 5" id="KW-0474">Menaquinone biosynthesis</keyword>
<comment type="caution">
    <text evidence="6">The sequence shown here is derived from an EMBL/GenBank/DDBJ whole genome shotgun (WGS) entry which is preliminary data.</text>
</comment>
<dbReference type="GO" id="GO:0032259">
    <property type="term" value="P:methylation"/>
    <property type="evidence" value="ECO:0007669"/>
    <property type="project" value="UniProtKB-KW"/>
</dbReference>
<dbReference type="EMBL" id="JACPSX010000237">
    <property type="protein sequence ID" value="MBI3015814.1"/>
    <property type="molecule type" value="Genomic_DNA"/>
</dbReference>
<reference evidence="6" key="1">
    <citation type="submission" date="2020-07" db="EMBL/GenBank/DDBJ databases">
        <title>Huge and variable diversity of episymbiotic CPR bacteria and DPANN archaea in groundwater ecosystems.</title>
        <authorList>
            <person name="He C.Y."/>
            <person name="Keren R."/>
            <person name="Whittaker M."/>
            <person name="Farag I.F."/>
            <person name="Doudna J."/>
            <person name="Cate J.H.D."/>
            <person name="Banfield J.F."/>
        </authorList>
    </citation>
    <scope>NUCLEOTIDE SEQUENCE</scope>
    <source>
        <strain evidence="6">NC_groundwater_717_Ag_S-0.2um_59_8</strain>
    </source>
</reference>
<sequence length="238" mass="26518">MEPTGQRVQRMFSSIAHRYDLLNHLLSLGIDRSWRRKAVAGLPAVRSGFYLDVATGAADVALEISRRLPEAGRIVGIDFSFPMLRRGKEKVARSGRGNFIRLLYGDALHLPFADSVFDGITIAFGLRNLTDPLRGVQEMARVLKPGGRLAILEFATPSRSWLRSLYLFYFLRLLPWVGGCISGNPQAYRYLPESVLHFPEREALGGLFKEAGLEYVTYRNLTGGIAVLYSGSKPGDQQ</sequence>
<dbReference type="PROSITE" id="PS01183">
    <property type="entry name" value="UBIE_1"/>
    <property type="match status" value="1"/>
</dbReference>
<dbReference type="InterPro" id="IPR004033">
    <property type="entry name" value="UbiE/COQ5_MeTrFase"/>
</dbReference>
<organism evidence="6 7">
    <name type="scientific">Tectimicrobiota bacterium</name>
    <dbReference type="NCBI Taxonomy" id="2528274"/>
    <lineage>
        <taxon>Bacteria</taxon>
        <taxon>Pseudomonadati</taxon>
        <taxon>Nitrospinota/Tectimicrobiota group</taxon>
        <taxon>Candidatus Tectimicrobiota</taxon>
    </lineage>
</organism>
<dbReference type="PANTHER" id="PTHR43591:SF24">
    <property type="entry name" value="2-METHOXY-6-POLYPRENYL-1,4-BENZOQUINOL METHYLASE, MITOCHONDRIAL"/>
    <property type="match status" value="1"/>
</dbReference>
<keyword evidence="2 5" id="KW-0489">Methyltransferase</keyword>
<keyword evidence="4 5" id="KW-0949">S-adenosyl-L-methionine</keyword>
<dbReference type="Proteomes" id="UP000741360">
    <property type="component" value="Unassembled WGS sequence"/>
</dbReference>
<feature type="binding site" evidence="5">
    <location>
        <begin position="106"/>
        <end position="107"/>
    </location>
    <ligand>
        <name>S-adenosyl-L-methionine</name>
        <dbReference type="ChEBI" id="CHEBI:59789"/>
    </ligand>
</feature>
<name>A0A932GRP1_UNCTE</name>
<dbReference type="PROSITE" id="PS51608">
    <property type="entry name" value="SAM_MT_UBIE"/>
    <property type="match status" value="1"/>
</dbReference>
<dbReference type="Pfam" id="PF01209">
    <property type="entry name" value="Ubie_methyltran"/>
    <property type="match status" value="1"/>
</dbReference>
<evidence type="ECO:0000313" key="6">
    <source>
        <dbReference type="EMBL" id="MBI3015814.1"/>
    </source>
</evidence>
<dbReference type="NCBIfam" id="NF001244">
    <property type="entry name" value="PRK00216.1-5"/>
    <property type="match status" value="1"/>
</dbReference>
<dbReference type="InterPro" id="IPR029063">
    <property type="entry name" value="SAM-dependent_MTases_sf"/>
</dbReference>
<evidence type="ECO:0000256" key="1">
    <source>
        <dbReference type="ARBA" id="ARBA00022428"/>
    </source>
</evidence>
<proteinExistence type="inferred from homology"/>
<dbReference type="GO" id="GO:0009234">
    <property type="term" value="P:menaquinone biosynthetic process"/>
    <property type="evidence" value="ECO:0007669"/>
    <property type="project" value="UniProtKB-UniRule"/>
</dbReference>
<dbReference type="PANTHER" id="PTHR43591">
    <property type="entry name" value="METHYLTRANSFERASE"/>
    <property type="match status" value="1"/>
</dbReference>
<feature type="binding site" evidence="5">
    <location>
        <position position="78"/>
    </location>
    <ligand>
        <name>S-adenosyl-L-methionine</name>
        <dbReference type="ChEBI" id="CHEBI:59789"/>
    </ligand>
</feature>
<keyword evidence="3 5" id="KW-0808">Transferase</keyword>